<evidence type="ECO:0000313" key="6">
    <source>
        <dbReference type="Proteomes" id="UP000775872"/>
    </source>
</evidence>
<sequence>MSAMADSINTDRNDGPIDEEGEGTNESNVSDHRRSPSVRDPGATVDTRSQSSKSTDIVPGRKHALEKIRALLDEFEHGSNKESDECHQEGQEKENIELIRKDSVEKQVVDNDIDKLRDLLKELKSLGTEEYVDDVTDLAFEASPGPPGVIETLIEAGALVDEAEGGGEPLLHFACRNGHTSTVKKIIERKPTSVNQPSAGWELTPLHVAALYDKKGVIETLLSAGPEINPQDTDGWTPLMAATIEGYGDIMDVLLSQEEIIVDMPDHDGLTPLLVATKRRFLEGVDKLLGAGADYNGGPDGGEKCLHWAMWRFSRPIFDRFMEIDEGLAIDIQDSEGKTALHYACGSRHQEMGEQFTPDEDPVETSTNEETTGTEKKTNFTEIIKKLIEKRADPWMTTKKNKTALHFALKHRRSDCKELLLIFSIRAERLAPGDWDEEILIHAEFKNRKSDKNGYILSHLMGILSNAPKELEETLQWAVASHSRHEFAKYLFSKDYKEDEDERKSSWSALRWAIYYRRQELLWWLIATSPRNTVMEEQVKAARGIKENDEWVVTKREKLRDDIFKTEKGAKEGSKQPDDKTIWRAIQDILENPPLAQIYRDTNTLEPPELNLKGGGIPVGFKSLIVRFYKGRTNSNAIRLSRDVQQTIYGAGVTRIMKNETKRLKDILDIGRKGTQLEKLSRKYQTMYDDEKLKFTWIHLPATNVSIVLFLQETRAKFD</sequence>
<evidence type="ECO:0000256" key="4">
    <source>
        <dbReference type="SAM" id="MobiDB-lite"/>
    </source>
</evidence>
<evidence type="ECO:0000313" key="5">
    <source>
        <dbReference type="EMBL" id="CAH0044337.1"/>
    </source>
</evidence>
<dbReference type="PROSITE" id="PS50297">
    <property type="entry name" value="ANK_REP_REGION"/>
    <property type="match status" value="2"/>
</dbReference>
<dbReference type="Pfam" id="PF12796">
    <property type="entry name" value="Ank_2"/>
    <property type="match status" value="1"/>
</dbReference>
<dbReference type="Pfam" id="PF13637">
    <property type="entry name" value="Ank_4"/>
    <property type="match status" value="1"/>
</dbReference>
<dbReference type="InterPro" id="IPR036770">
    <property type="entry name" value="Ankyrin_rpt-contain_sf"/>
</dbReference>
<dbReference type="SUPFAM" id="SSF48403">
    <property type="entry name" value="Ankyrin repeat"/>
    <property type="match status" value="2"/>
</dbReference>
<feature type="region of interest" description="Disordered" evidence="4">
    <location>
        <begin position="353"/>
        <end position="375"/>
    </location>
</feature>
<name>A0A9N9YYY1_9HYPO</name>
<dbReference type="SMART" id="SM00248">
    <property type="entry name" value="ANK"/>
    <property type="match status" value="7"/>
</dbReference>
<dbReference type="Proteomes" id="UP000775872">
    <property type="component" value="Unassembled WGS sequence"/>
</dbReference>
<evidence type="ECO:0008006" key="7">
    <source>
        <dbReference type="Google" id="ProtNLM"/>
    </source>
</evidence>
<keyword evidence="6" id="KW-1185">Reference proteome</keyword>
<feature type="repeat" description="ANK" evidence="3">
    <location>
        <begin position="201"/>
        <end position="233"/>
    </location>
</feature>
<dbReference type="AlphaFoldDB" id="A0A9N9YYY1"/>
<protein>
    <recommendedName>
        <fullName evidence="7">Ankyrin repeat protein</fullName>
    </recommendedName>
</protein>
<dbReference type="PANTHER" id="PTHR24198">
    <property type="entry name" value="ANKYRIN REPEAT AND PROTEIN KINASE DOMAIN-CONTAINING PROTEIN"/>
    <property type="match status" value="1"/>
</dbReference>
<reference evidence="5 6" key="2">
    <citation type="submission" date="2021-10" db="EMBL/GenBank/DDBJ databases">
        <authorList>
            <person name="Piombo E."/>
        </authorList>
    </citation>
    <scope>NUCLEOTIDE SEQUENCE [LARGE SCALE GENOMIC DNA]</scope>
</reference>
<accession>A0A9N9YYY1</accession>
<dbReference type="PANTHER" id="PTHR24198:SF165">
    <property type="entry name" value="ANKYRIN REPEAT-CONTAINING PROTEIN-RELATED"/>
    <property type="match status" value="1"/>
</dbReference>
<proteinExistence type="predicted"/>
<gene>
    <name evidence="5" type="ORF">CSOL1703_00010079</name>
</gene>
<evidence type="ECO:0000256" key="2">
    <source>
        <dbReference type="ARBA" id="ARBA00023043"/>
    </source>
</evidence>
<keyword evidence="2 3" id="KW-0040">ANK repeat</keyword>
<dbReference type="EMBL" id="CABFOC020000005">
    <property type="protein sequence ID" value="CAH0044337.1"/>
    <property type="molecule type" value="Genomic_DNA"/>
</dbReference>
<evidence type="ECO:0000256" key="3">
    <source>
        <dbReference type="PROSITE-ProRule" id="PRU00023"/>
    </source>
</evidence>
<evidence type="ECO:0000256" key="1">
    <source>
        <dbReference type="ARBA" id="ARBA00022737"/>
    </source>
</evidence>
<comment type="caution">
    <text evidence="5">The sequence shown here is derived from an EMBL/GenBank/DDBJ whole genome shotgun (WGS) entry which is preliminary data.</text>
</comment>
<dbReference type="OrthoDB" id="341259at2759"/>
<feature type="compositionally biased region" description="Polar residues" evidence="4">
    <location>
        <begin position="46"/>
        <end position="55"/>
    </location>
</feature>
<dbReference type="InterPro" id="IPR002110">
    <property type="entry name" value="Ankyrin_rpt"/>
</dbReference>
<reference evidence="6" key="1">
    <citation type="submission" date="2019-06" db="EMBL/GenBank/DDBJ databases">
        <authorList>
            <person name="Broberg M."/>
        </authorList>
    </citation>
    <scope>NUCLEOTIDE SEQUENCE [LARGE SCALE GENOMIC DNA]</scope>
</reference>
<keyword evidence="1" id="KW-0677">Repeat</keyword>
<feature type="region of interest" description="Disordered" evidence="4">
    <location>
        <begin position="1"/>
        <end position="62"/>
    </location>
</feature>
<dbReference type="Gene3D" id="1.25.40.20">
    <property type="entry name" value="Ankyrin repeat-containing domain"/>
    <property type="match status" value="2"/>
</dbReference>
<organism evidence="5 6">
    <name type="scientific">Clonostachys solani</name>
    <dbReference type="NCBI Taxonomy" id="160281"/>
    <lineage>
        <taxon>Eukaryota</taxon>
        <taxon>Fungi</taxon>
        <taxon>Dikarya</taxon>
        <taxon>Ascomycota</taxon>
        <taxon>Pezizomycotina</taxon>
        <taxon>Sordariomycetes</taxon>
        <taxon>Hypocreomycetidae</taxon>
        <taxon>Hypocreales</taxon>
        <taxon>Bionectriaceae</taxon>
        <taxon>Clonostachys</taxon>
    </lineage>
</organism>
<feature type="repeat" description="ANK" evidence="3">
    <location>
        <begin position="268"/>
        <end position="300"/>
    </location>
</feature>
<dbReference type="PROSITE" id="PS50088">
    <property type="entry name" value="ANK_REPEAT"/>
    <property type="match status" value="2"/>
</dbReference>